<dbReference type="InterPro" id="IPR003018">
    <property type="entry name" value="GAF"/>
</dbReference>
<dbReference type="SUPFAM" id="SSF55781">
    <property type="entry name" value="GAF domain-like"/>
    <property type="match status" value="1"/>
</dbReference>
<keyword evidence="7" id="KW-0805">Transcription regulation</keyword>
<feature type="domain" description="Histidine kinase" evidence="13">
    <location>
        <begin position="481"/>
        <end position="698"/>
    </location>
</feature>
<dbReference type="InterPro" id="IPR003594">
    <property type="entry name" value="HATPase_dom"/>
</dbReference>
<evidence type="ECO:0000256" key="3">
    <source>
        <dbReference type="ARBA" id="ARBA00022553"/>
    </source>
</evidence>
<dbReference type="GO" id="GO:0005886">
    <property type="term" value="C:plasma membrane"/>
    <property type="evidence" value="ECO:0007669"/>
    <property type="project" value="TreeGrafter"/>
</dbReference>
<dbReference type="FunFam" id="3.40.50.2300:FF:000001">
    <property type="entry name" value="DNA-binding response regulator PhoB"/>
    <property type="match status" value="1"/>
</dbReference>
<dbReference type="InterPro" id="IPR001789">
    <property type="entry name" value="Sig_transdc_resp-reg_receiver"/>
</dbReference>
<keyword evidence="4" id="KW-0808">Transferase</keyword>
<dbReference type="InterPro" id="IPR021796">
    <property type="entry name" value="Tll0287-like_dom"/>
</dbReference>
<evidence type="ECO:0000259" key="13">
    <source>
        <dbReference type="PROSITE" id="PS50109"/>
    </source>
</evidence>
<dbReference type="RefSeq" id="WP_151970957.1">
    <property type="nucleotide sequence ID" value="NZ_AP019860.1"/>
</dbReference>
<feature type="transmembrane region" description="Helical" evidence="12">
    <location>
        <begin position="211"/>
        <end position="232"/>
    </location>
</feature>
<keyword evidence="3 10" id="KW-0597">Phosphoprotein</keyword>
<evidence type="ECO:0000256" key="2">
    <source>
        <dbReference type="ARBA" id="ARBA00012438"/>
    </source>
</evidence>
<dbReference type="AlphaFoldDB" id="A0A5S9IT34"/>
<dbReference type="SUPFAM" id="SSF47384">
    <property type="entry name" value="Homodimeric domain of signal transducing histidine kinase"/>
    <property type="match status" value="1"/>
</dbReference>
<feature type="transmembrane region" description="Helical" evidence="12">
    <location>
        <begin position="12"/>
        <end position="32"/>
    </location>
</feature>
<evidence type="ECO:0000313" key="15">
    <source>
        <dbReference type="EMBL" id="BBM86921.1"/>
    </source>
</evidence>
<evidence type="ECO:0000256" key="7">
    <source>
        <dbReference type="ARBA" id="ARBA00023015"/>
    </source>
</evidence>
<evidence type="ECO:0000256" key="12">
    <source>
        <dbReference type="SAM" id="Phobius"/>
    </source>
</evidence>
<dbReference type="InterPro" id="IPR004358">
    <property type="entry name" value="Sig_transdc_His_kin-like_C"/>
</dbReference>
<dbReference type="SUPFAM" id="SSF52172">
    <property type="entry name" value="CheY-like"/>
    <property type="match status" value="2"/>
</dbReference>
<keyword evidence="16" id="KW-1185">Reference proteome</keyword>
<reference evidence="15 16" key="1">
    <citation type="submission" date="2019-08" db="EMBL/GenBank/DDBJ databases">
        <title>Complete genome sequence of Candidatus Uab amorphum.</title>
        <authorList>
            <person name="Shiratori T."/>
            <person name="Suzuki S."/>
            <person name="Kakizawa Y."/>
            <person name="Ishida K."/>
        </authorList>
    </citation>
    <scope>NUCLEOTIDE SEQUENCE [LARGE SCALE GENOMIC DNA]</scope>
    <source>
        <strain evidence="15 16">SRT547</strain>
    </source>
</reference>
<keyword evidence="8" id="KW-0238">DNA-binding</keyword>
<dbReference type="PROSITE" id="PS50109">
    <property type="entry name" value="HIS_KIN"/>
    <property type="match status" value="1"/>
</dbReference>
<dbReference type="Pfam" id="PF00072">
    <property type="entry name" value="Response_reg"/>
    <property type="match status" value="2"/>
</dbReference>
<keyword evidence="12" id="KW-0472">Membrane</keyword>
<feature type="modified residue" description="4-aspartylphosphate" evidence="10">
    <location>
        <position position="878"/>
    </location>
</feature>
<dbReference type="Pfam" id="PF02518">
    <property type="entry name" value="HATPase_c"/>
    <property type="match status" value="1"/>
</dbReference>
<dbReference type="InterPro" id="IPR036097">
    <property type="entry name" value="HisK_dim/P_sf"/>
</dbReference>
<dbReference type="Gene3D" id="3.30.450.40">
    <property type="match status" value="1"/>
</dbReference>
<dbReference type="SUPFAM" id="SSF55874">
    <property type="entry name" value="ATPase domain of HSP90 chaperone/DNA topoisomerase II/histidine kinase"/>
    <property type="match status" value="1"/>
</dbReference>
<evidence type="ECO:0000256" key="1">
    <source>
        <dbReference type="ARBA" id="ARBA00000085"/>
    </source>
</evidence>
<dbReference type="PANTHER" id="PTHR43047">
    <property type="entry name" value="TWO-COMPONENT HISTIDINE PROTEIN KINASE"/>
    <property type="match status" value="1"/>
</dbReference>
<dbReference type="Gene3D" id="3.40.50.2300">
    <property type="match status" value="2"/>
</dbReference>
<dbReference type="CDD" id="cd00156">
    <property type="entry name" value="REC"/>
    <property type="match status" value="1"/>
</dbReference>
<evidence type="ECO:0000256" key="10">
    <source>
        <dbReference type="PROSITE-ProRule" id="PRU00169"/>
    </source>
</evidence>
<evidence type="ECO:0000313" key="16">
    <source>
        <dbReference type="Proteomes" id="UP000326354"/>
    </source>
</evidence>
<name>A0A5S9IT34_UABAM</name>
<dbReference type="CDD" id="cd00082">
    <property type="entry name" value="HisKA"/>
    <property type="match status" value="1"/>
</dbReference>
<sequence length="949" mass="107906">MTKYIYSILYKHTISILVVSAFIATVATIWHLSYISRQSTENTALYTAKNYSEALRTFRTLYTSQVVVPMKKKGLDITHNYADNENAIPLPATLSMMIGNHLSKDSDVKTYLYSKYPFPWRMQEGLKDDFRRRAWESLNKNRYQPFYEFTEENNQRILRYATADVMRESCVNCHNTHPQTPKDGWETGDVRGVLEVSFSVDDIHKDLSSTAILLAVMIFSGVVFLGFILHALRNSHRDLEQQASNMEKEIQERKHVENNLIKNETLLKKEQLASKQQTEILQILNHHLQTQDLLQAGMVKIIESSHSQMGLFYIFNKQNLLLEPKNGYAVPDSELFRKNYALGESFVGEAGQLKTTIHLRDLTQTNWPLTGSGGMVAIQSLLFLPLVVQHELIGVLVVGSTHSHYAQNTISFLEKILFHFAAALSNIFSRDEIISLAEDLKVQRSELEKQNKILRNQEYELLEKQREVETANRLKSEFLATMSHELRTPMNIIIGFTGLVIKKTRDILPKRQLKNLEKVLLNSKSLLHSLNDILDISKIESGKMELYYTSFNVAETLGESVQYVDVLKNDDVEIILEIAPQLNDFYCDKEKFLRIINNLLSNAVKFTHQGSVTLKAYHENDYLVCACIDTGVGISPAAQRFIFEEFRQEDASTTRKYGGTGLGLSIVKKLVDVFQGKIELDSEEGKGSTFTVKLPLVSPSTKTDVVKSNSILIIENDIVALQSMKKNLEDEGYSVVCSFDKEQGLHIAKRIIPQVIILELFLSRESSYEIIQSLKCDAKTMDIPIIVVSNVDDKFSACETGIAACLVKPVEKKILIATIQRLCLPENLSVLIVDDSPEIQEIVKNVLEEHGHTVTSAYNGKEALQTIERNKPQLILLDLMMPVMDGFEVLDQLHAKNNWRDIPVIVLTAKDLSAEEKKLLQIKAQKVMEKKCFSEKNFIEELKKVLTRV</sequence>
<evidence type="ECO:0000259" key="14">
    <source>
        <dbReference type="PROSITE" id="PS50110"/>
    </source>
</evidence>
<gene>
    <name evidence="15" type="ORF">UABAM_05323</name>
</gene>
<keyword evidence="12" id="KW-0812">Transmembrane</keyword>
<dbReference type="EMBL" id="AP019860">
    <property type="protein sequence ID" value="BBM86921.1"/>
    <property type="molecule type" value="Genomic_DNA"/>
</dbReference>
<dbReference type="Gene3D" id="3.30.450.290">
    <property type="match status" value="1"/>
</dbReference>
<comment type="catalytic activity">
    <reaction evidence="1">
        <text>ATP + protein L-histidine = ADP + protein N-phospho-L-histidine.</text>
        <dbReference type="EC" id="2.7.13.3"/>
    </reaction>
</comment>
<dbReference type="GO" id="GO:0009927">
    <property type="term" value="F:histidine phosphotransfer kinase activity"/>
    <property type="evidence" value="ECO:0007669"/>
    <property type="project" value="TreeGrafter"/>
</dbReference>
<evidence type="ECO:0000256" key="11">
    <source>
        <dbReference type="SAM" id="Coils"/>
    </source>
</evidence>
<dbReference type="InterPro" id="IPR005467">
    <property type="entry name" value="His_kinase_dom"/>
</dbReference>
<dbReference type="Gene3D" id="1.10.287.130">
    <property type="match status" value="1"/>
</dbReference>
<dbReference type="SMART" id="SM00448">
    <property type="entry name" value="REC"/>
    <property type="match status" value="2"/>
</dbReference>
<keyword evidence="12" id="KW-1133">Transmembrane helix</keyword>
<dbReference type="GO" id="GO:0003677">
    <property type="term" value="F:DNA binding"/>
    <property type="evidence" value="ECO:0007669"/>
    <property type="project" value="UniProtKB-KW"/>
</dbReference>
<evidence type="ECO:0000256" key="5">
    <source>
        <dbReference type="ARBA" id="ARBA00022777"/>
    </source>
</evidence>
<keyword evidence="11" id="KW-0175">Coiled coil</keyword>
<dbReference type="CDD" id="cd16922">
    <property type="entry name" value="HATPase_EvgS-ArcB-TorS-like"/>
    <property type="match status" value="1"/>
</dbReference>
<comment type="caution">
    <text evidence="10">Lacks conserved residue(s) required for the propagation of feature annotation.</text>
</comment>
<keyword evidence="6" id="KW-0902">Two-component regulatory system</keyword>
<dbReference type="SMART" id="SM00388">
    <property type="entry name" value="HisKA"/>
    <property type="match status" value="1"/>
</dbReference>
<dbReference type="Gene3D" id="3.30.565.10">
    <property type="entry name" value="Histidine kinase-like ATPase, C-terminal domain"/>
    <property type="match status" value="1"/>
</dbReference>
<dbReference type="InterPro" id="IPR011006">
    <property type="entry name" value="CheY-like_superfamily"/>
</dbReference>
<dbReference type="SMART" id="SM00065">
    <property type="entry name" value="GAF"/>
    <property type="match status" value="1"/>
</dbReference>
<dbReference type="InterPro" id="IPR036890">
    <property type="entry name" value="HATPase_C_sf"/>
</dbReference>
<accession>A0A5S9IT34</accession>
<dbReference type="GO" id="GO:0000155">
    <property type="term" value="F:phosphorelay sensor kinase activity"/>
    <property type="evidence" value="ECO:0007669"/>
    <property type="project" value="InterPro"/>
</dbReference>
<dbReference type="Pfam" id="PF11845">
    <property type="entry name" value="Tll0287-like"/>
    <property type="match status" value="1"/>
</dbReference>
<dbReference type="SMART" id="SM00387">
    <property type="entry name" value="HATPase_c"/>
    <property type="match status" value="1"/>
</dbReference>
<evidence type="ECO:0000256" key="4">
    <source>
        <dbReference type="ARBA" id="ARBA00022679"/>
    </source>
</evidence>
<dbReference type="InterPro" id="IPR003661">
    <property type="entry name" value="HisK_dim/P_dom"/>
</dbReference>
<feature type="domain" description="Response regulatory" evidence="14">
    <location>
        <begin position="710"/>
        <end position="823"/>
    </location>
</feature>
<evidence type="ECO:0000256" key="8">
    <source>
        <dbReference type="ARBA" id="ARBA00023125"/>
    </source>
</evidence>
<protein>
    <recommendedName>
        <fullName evidence="2">histidine kinase</fullName>
        <ecNumber evidence="2">2.7.13.3</ecNumber>
    </recommendedName>
</protein>
<evidence type="ECO:0000256" key="9">
    <source>
        <dbReference type="ARBA" id="ARBA00023163"/>
    </source>
</evidence>
<evidence type="ECO:0000256" key="6">
    <source>
        <dbReference type="ARBA" id="ARBA00023012"/>
    </source>
</evidence>
<keyword evidence="9" id="KW-0804">Transcription</keyword>
<dbReference type="InterPro" id="IPR029016">
    <property type="entry name" value="GAF-like_dom_sf"/>
</dbReference>
<dbReference type="PROSITE" id="PS50110">
    <property type="entry name" value="RESPONSE_REGULATORY"/>
    <property type="match status" value="2"/>
</dbReference>
<dbReference type="OrthoDB" id="9762493at2"/>
<dbReference type="CDD" id="cd17574">
    <property type="entry name" value="REC_OmpR"/>
    <property type="match status" value="1"/>
</dbReference>
<dbReference type="Pfam" id="PF00512">
    <property type="entry name" value="HisKA"/>
    <property type="match status" value="1"/>
</dbReference>
<keyword evidence="5" id="KW-0418">Kinase</keyword>
<dbReference type="Proteomes" id="UP000326354">
    <property type="component" value="Chromosome"/>
</dbReference>
<dbReference type="KEGG" id="uam:UABAM_05323"/>
<dbReference type="PRINTS" id="PR00344">
    <property type="entry name" value="BCTRLSENSOR"/>
</dbReference>
<feature type="coiled-coil region" evidence="11">
    <location>
        <begin position="229"/>
        <end position="259"/>
    </location>
</feature>
<dbReference type="EC" id="2.7.13.3" evidence="2"/>
<proteinExistence type="predicted"/>
<dbReference type="PANTHER" id="PTHR43047:SF72">
    <property type="entry name" value="OSMOSENSING HISTIDINE PROTEIN KINASE SLN1"/>
    <property type="match status" value="1"/>
</dbReference>
<dbReference type="Pfam" id="PF13185">
    <property type="entry name" value="GAF_2"/>
    <property type="match status" value="1"/>
</dbReference>
<feature type="coiled-coil region" evidence="11">
    <location>
        <begin position="430"/>
        <end position="474"/>
    </location>
</feature>
<dbReference type="FunFam" id="3.30.565.10:FF:000010">
    <property type="entry name" value="Sensor histidine kinase RcsC"/>
    <property type="match status" value="1"/>
</dbReference>
<feature type="domain" description="Response regulatory" evidence="14">
    <location>
        <begin position="829"/>
        <end position="945"/>
    </location>
</feature>
<organism evidence="15 16">
    <name type="scientific">Uabimicrobium amorphum</name>
    <dbReference type="NCBI Taxonomy" id="2596890"/>
    <lineage>
        <taxon>Bacteria</taxon>
        <taxon>Pseudomonadati</taxon>
        <taxon>Planctomycetota</taxon>
        <taxon>Candidatus Uabimicrobiia</taxon>
        <taxon>Candidatus Uabimicrobiales</taxon>
        <taxon>Candidatus Uabimicrobiaceae</taxon>
        <taxon>Candidatus Uabimicrobium</taxon>
    </lineage>
</organism>